<dbReference type="EMBL" id="PZQS01000014">
    <property type="protein sequence ID" value="PVD19179.1"/>
    <property type="molecule type" value="Genomic_DNA"/>
</dbReference>
<dbReference type="OrthoDB" id="6131287at2759"/>
<reference evidence="2 3" key="1">
    <citation type="submission" date="2018-04" db="EMBL/GenBank/DDBJ databases">
        <title>The genome of golden apple snail Pomacea canaliculata provides insight into stress tolerance and invasive adaptation.</title>
        <authorList>
            <person name="Liu C."/>
            <person name="Liu B."/>
            <person name="Ren Y."/>
            <person name="Zhang Y."/>
            <person name="Wang H."/>
            <person name="Li S."/>
            <person name="Jiang F."/>
            <person name="Yin L."/>
            <person name="Zhang G."/>
            <person name="Qian W."/>
            <person name="Fan W."/>
        </authorList>
    </citation>
    <scope>NUCLEOTIDE SEQUENCE [LARGE SCALE GENOMIC DNA]</scope>
    <source>
        <strain evidence="2">SZHN2017</strain>
        <tissue evidence="2">Muscle</tissue>
    </source>
</reference>
<dbReference type="AlphaFoldDB" id="A0A2T7NDD1"/>
<evidence type="ECO:0000256" key="1">
    <source>
        <dbReference type="SAM" id="MobiDB-lite"/>
    </source>
</evidence>
<name>A0A2T7NDD1_POMCA</name>
<accession>A0A2T7NDD1</accession>
<dbReference type="STRING" id="400727.A0A2T7NDD1"/>
<sequence>MARSDIVRRGELFSDKGSRYSWNWEWLDRFPLLCAAAKALLSCFHGPIVESTFSEMGKILSKEKTNMDVDTYMAMQTVKSRLATAKKTAVEYFAKADPIKEPVSKQLVENMRNAWIDNEERKATNQETRNKLCHEMGLEPDQKLPSKAKEKRKILDEAVLERKSSKKQKTNSQNDNPDQERVVNGQKADAVKGNVVNSQEDAGEDISDQLVDVAVVADKPKKQAKLSSFFRFDCA</sequence>
<evidence type="ECO:0000313" key="2">
    <source>
        <dbReference type="EMBL" id="PVD19179.1"/>
    </source>
</evidence>
<feature type="region of interest" description="Disordered" evidence="1">
    <location>
        <begin position="160"/>
        <end position="192"/>
    </location>
</feature>
<comment type="caution">
    <text evidence="2">The sequence shown here is derived from an EMBL/GenBank/DDBJ whole genome shotgun (WGS) entry which is preliminary data.</text>
</comment>
<evidence type="ECO:0000313" key="3">
    <source>
        <dbReference type="Proteomes" id="UP000245119"/>
    </source>
</evidence>
<protein>
    <recommendedName>
        <fullName evidence="4">HAT C-terminal dimerisation domain-containing protein</fullName>
    </recommendedName>
</protein>
<gene>
    <name evidence="2" type="ORF">C0Q70_21744</name>
</gene>
<evidence type="ECO:0008006" key="4">
    <source>
        <dbReference type="Google" id="ProtNLM"/>
    </source>
</evidence>
<organism evidence="2 3">
    <name type="scientific">Pomacea canaliculata</name>
    <name type="common">Golden apple snail</name>
    <dbReference type="NCBI Taxonomy" id="400727"/>
    <lineage>
        <taxon>Eukaryota</taxon>
        <taxon>Metazoa</taxon>
        <taxon>Spiralia</taxon>
        <taxon>Lophotrochozoa</taxon>
        <taxon>Mollusca</taxon>
        <taxon>Gastropoda</taxon>
        <taxon>Caenogastropoda</taxon>
        <taxon>Architaenioglossa</taxon>
        <taxon>Ampullarioidea</taxon>
        <taxon>Ampullariidae</taxon>
        <taxon>Pomacea</taxon>
    </lineage>
</organism>
<proteinExistence type="predicted"/>
<dbReference type="Proteomes" id="UP000245119">
    <property type="component" value="Linkage Group LG14"/>
</dbReference>
<keyword evidence="3" id="KW-1185">Reference proteome</keyword>